<dbReference type="Proteomes" id="UP000499080">
    <property type="component" value="Unassembled WGS sequence"/>
</dbReference>
<name>A0A4Y2A247_ARAVE</name>
<organism evidence="1 2">
    <name type="scientific">Araneus ventricosus</name>
    <name type="common">Orbweaver spider</name>
    <name type="synonym">Epeira ventricosa</name>
    <dbReference type="NCBI Taxonomy" id="182803"/>
    <lineage>
        <taxon>Eukaryota</taxon>
        <taxon>Metazoa</taxon>
        <taxon>Ecdysozoa</taxon>
        <taxon>Arthropoda</taxon>
        <taxon>Chelicerata</taxon>
        <taxon>Arachnida</taxon>
        <taxon>Araneae</taxon>
        <taxon>Araneomorphae</taxon>
        <taxon>Entelegynae</taxon>
        <taxon>Araneoidea</taxon>
        <taxon>Araneidae</taxon>
        <taxon>Araneus</taxon>
    </lineage>
</organism>
<dbReference type="EMBL" id="BGPR01000004">
    <property type="protein sequence ID" value="GBL73848.1"/>
    <property type="molecule type" value="Genomic_DNA"/>
</dbReference>
<gene>
    <name evidence="1" type="ORF">AVEN_230804_1</name>
</gene>
<accession>A0A4Y2A247</accession>
<reference evidence="1 2" key="1">
    <citation type="journal article" date="2019" name="Sci. Rep.">
        <title>Orb-weaving spider Araneus ventricosus genome elucidates the spidroin gene catalogue.</title>
        <authorList>
            <person name="Kono N."/>
            <person name="Nakamura H."/>
            <person name="Ohtoshi R."/>
            <person name="Moran D.A.P."/>
            <person name="Shinohara A."/>
            <person name="Yoshida Y."/>
            <person name="Fujiwara M."/>
            <person name="Mori M."/>
            <person name="Tomita M."/>
            <person name="Arakawa K."/>
        </authorList>
    </citation>
    <scope>NUCLEOTIDE SEQUENCE [LARGE SCALE GENOMIC DNA]</scope>
</reference>
<evidence type="ECO:0000313" key="2">
    <source>
        <dbReference type="Proteomes" id="UP000499080"/>
    </source>
</evidence>
<keyword evidence="2" id="KW-1185">Reference proteome</keyword>
<evidence type="ECO:0000313" key="1">
    <source>
        <dbReference type="EMBL" id="GBL73848.1"/>
    </source>
</evidence>
<protein>
    <submittedName>
        <fullName evidence="1">Uncharacterized protein</fullName>
    </submittedName>
</protein>
<dbReference type="AlphaFoldDB" id="A0A4Y2A247"/>
<sequence>MQLDLHTTARIHLRAERFANRLKTVRRKYFHEEPTVNHGKGASPLRTINHRLSVANGGEGGVLRKTPWFSDLIFLVRRRFAGNDELHLNSSQELPNPFCSLKKGRFRYSLTKPPSTPLAASVYAPLGCLSV</sequence>
<proteinExistence type="predicted"/>
<comment type="caution">
    <text evidence="1">The sequence shown here is derived from an EMBL/GenBank/DDBJ whole genome shotgun (WGS) entry which is preliminary data.</text>
</comment>